<comment type="similarity">
    <text evidence="2">Belongs to the ABC transporter superfamily. ABCB family. Multidrug resistance exporter (TC 3.A.1.201) subfamily.</text>
</comment>
<dbReference type="FunFam" id="3.40.50.300:FF:000251">
    <property type="entry name" value="ABC transporter B family member 19"/>
    <property type="match status" value="1"/>
</dbReference>
<dbReference type="Gene3D" id="1.20.1560.10">
    <property type="entry name" value="ABC transporter type 1, transmembrane domain"/>
    <property type="match status" value="1"/>
</dbReference>
<dbReference type="PROSITE" id="PS50929">
    <property type="entry name" value="ABC_TM1F"/>
    <property type="match status" value="2"/>
</dbReference>
<evidence type="ECO:0000256" key="6">
    <source>
        <dbReference type="ARBA" id="ARBA00022840"/>
    </source>
</evidence>
<comment type="subcellular location">
    <subcellularLocation>
        <location evidence="1">Membrane</location>
        <topology evidence="1">Multi-pass membrane protein</topology>
    </subcellularLocation>
</comment>
<dbReference type="PANTHER" id="PTHR43394">
    <property type="entry name" value="ATP-DEPENDENT PERMEASE MDL1, MITOCHONDRIAL"/>
    <property type="match status" value="1"/>
</dbReference>
<feature type="transmembrane region" description="Helical" evidence="10">
    <location>
        <begin position="986"/>
        <end position="1006"/>
    </location>
</feature>
<dbReference type="SUPFAM" id="SSF90123">
    <property type="entry name" value="ABC transporter transmembrane region"/>
    <property type="match status" value="2"/>
</dbReference>
<keyword evidence="14" id="KW-1185">Reference proteome</keyword>
<feature type="transmembrane region" description="Helical" evidence="10">
    <location>
        <begin position="953"/>
        <end position="974"/>
    </location>
</feature>
<keyword evidence="3" id="KW-0813">Transport</keyword>
<dbReference type="PROSITE" id="PS50893">
    <property type="entry name" value="ABC_TRANSPORTER_2"/>
    <property type="match status" value="2"/>
</dbReference>
<dbReference type="FunFam" id="1.20.1560.10:FF:000057">
    <property type="entry name" value="ABC multidrug transporter SitT"/>
    <property type="match status" value="1"/>
</dbReference>
<evidence type="ECO:0000256" key="10">
    <source>
        <dbReference type="SAM" id="Phobius"/>
    </source>
</evidence>
<dbReference type="InterPro" id="IPR039421">
    <property type="entry name" value="Type_1_exporter"/>
</dbReference>
<evidence type="ECO:0000256" key="3">
    <source>
        <dbReference type="ARBA" id="ARBA00022448"/>
    </source>
</evidence>
<feature type="transmembrane region" description="Helical" evidence="10">
    <location>
        <begin position="343"/>
        <end position="363"/>
    </location>
</feature>
<dbReference type="CDD" id="cd18578">
    <property type="entry name" value="ABC_6TM_Pgp_ABCB1_D2_like"/>
    <property type="match status" value="1"/>
</dbReference>
<dbReference type="Pfam" id="PF00005">
    <property type="entry name" value="ABC_tran"/>
    <property type="match status" value="2"/>
</dbReference>
<accession>A0A1X7RNA9</accession>
<keyword evidence="5" id="KW-0547">Nucleotide-binding</keyword>
<dbReference type="InterPro" id="IPR027417">
    <property type="entry name" value="P-loop_NTPase"/>
</dbReference>
<dbReference type="InterPro" id="IPR036640">
    <property type="entry name" value="ABC1_TM_sf"/>
</dbReference>
<feature type="domain" description="ABC transmembrane type-1" evidence="12">
    <location>
        <begin position="726"/>
        <end position="1014"/>
    </location>
</feature>
<feature type="transmembrane region" description="Helical" evidence="10">
    <location>
        <begin position="767"/>
        <end position="793"/>
    </location>
</feature>
<dbReference type="FunFam" id="3.40.50.300:FF:000913">
    <property type="entry name" value="ABC multidrug transporter SitT"/>
    <property type="match status" value="1"/>
</dbReference>
<keyword evidence="6" id="KW-0067">ATP-binding</keyword>
<dbReference type="SMART" id="SM00382">
    <property type="entry name" value="AAA"/>
    <property type="match status" value="2"/>
</dbReference>
<dbReference type="EMBL" id="LT853694">
    <property type="protein sequence ID" value="SMQ48905.1"/>
    <property type="molecule type" value="Genomic_DNA"/>
</dbReference>
<proteinExistence type="inferred from homology"/>
<name>A0A1X7RNA9_ZYMT9</name>
<dbReference type="Pfam" id="PF00664">
    <property type="entry name" value="ABC_membrane"/>
    <property type="match status" value="2"/>
</dbReference>
<evidence type="ECO:0008006" key="15">
    <source>
        <dbReference type="Google" id="ProtNLM"/>
    </source>
</evidence>
<evidence type="ECO:0000313" key="13">
    <source>
        <dbReference type="EMBL" id="SMQ48905.1"/>
    </source>
</evidence>
<evidence type="ECO:0000259" key="11">
    <source>
        <dbReference type="PROSITE" id="PS50893"/>
    </source>
</evidence>
<feature type="transmembrane region" description="Helical" evidence="10">
    <location>
        <begin position="872"/>
        <end position="890"/>
    </location>
</feature>
<evidence type="ECO:0000256" key="5">
    <source>
        <dbReference type="ARBA" id="ARBA00022741"/>
    </source>
</evidence>
<feature type="transmembrane region" description="Helical" evidence="10">
    <location>
        <begin position="306"/>
        <end position="331"/>
    </location>
</feature>
<dbReference type="GO" id="GO:0090374">
    <property type="term" value="P:oligopeptide export from mitochondrion"/>
    <property type="evidence" value="ECO:0007669"/>
    <property type="project" value="TreeGrafter"/>
</dbReference>
<evidence type="ECO:0000256" key="1">
    <source>
        <dbReference type="ARBA" id="ARBA00004141"/>
    </source>
</evidence>
<protein>
    <recommendedName>
        <fullName evidence="15">ABC transporter</fullName>
    </recommendedName>
</protein>
<feature type="region of interest" description="Disordered" evidence="9">
    <location>
        <begin position="1"/>
        <end position="54"/>
    </location>
</feature>
<feature type="transmembrane region" description="Helical" evidence="10">
    <location>
        <begin position="229"/>
        <end position="248"/>
    </location>
</feature>
<reference evidence="13 14" key="1">
    <citation type="submission" date="2016-06" db="EMBL/GenBank/DDBJ databases">
        <authorList>
            <person name="Kjaerup R.B."/>
            <person name="Dalgaard T.S."/>
            <person name="Juul-Madsen H.R."/>
        </authorList>
    </citation>
    <scope>NUCLEOTIDE SEQUENCE [LARGE SCALE GENOMIC DNA]</scope>
</reference>
<sequence>MKDPYPSLELDEKPLVANGASPPGSPFGEKAMGYASNSDSNGKAADDEKKDKDAKENKAGIRDYFRIFQFADGTDRALYATSLLAAMAAGATLPLMTLVFGQFTATFNDFATGTLPPDDFKSEVDHFVLYFVYLFFGRFFLSYGSSVLINIAASRTTRAFRRRFLEATLRQEVWHFDKQTNGSAATQVTTNGNRVTQGIGEKLATLVQGISLFFSAFIIALAVQWKLALIIMSMIPALFLVVGICIAFDAKVEAKVTKFYSRAAVLAQDAISSVRTIHAFGAEEKIIRKYDEYLEMAYVEGKKKNWIYAVLFSTQNFLVLSSTALAFWQGYRMFASREIDNVGTVFTVVLSVAIATTAIGMVAPQQLAITNASSAASELFEIIDKPSLLDPLAPEGIVPDSVEGRIEIRNLKFAYPSRPTAPVLQGLNISLPAGKTTALVGPSGCGKSTLIGLIERWYLPSSGDIYLDGAPVSEYNMKWLRSAIRLVQQEPVLFRGTVFQNVARGFVGDQANLPHEKQLELVQEACKQSNAHDFIMELPEAYDTAVGERAAMLSGGQRQRVAIARSIISNPKVLLLDEATSALDPRAERIVQDALDRVSADKTTLIIAHKLATVRKADNIAVMTEGRVVEQGTHSELVALDGLYASMVRSQDLGAKSGEEAQIADDDDEGGLEPAMTLQRPKSEVVSAAAQAKLKKLTAETMNYSLLRSIWVMFGENRKRLWLSYVIAVVGSLIAGATYPVQAIIFSRLINVFTIRDRSEAQNQANFFALMFFVLALANLFAYAVIGWCCNIIGQVVTKRYRLEMVRRVLNFDQDFFDRPQNGSGSLTSKLSSVPTALQELISANIFLMLIVMVNVFASSILGIVYGWKLGLVIVFGAGPFLLGSGYIRIRMDQKLEAEAGERFADSASLATEAVTSIRTISSLTLESQILDEYAAAMDAIVKSASKGFVVTMIPYAFSQSVEFLALALGFWYGSRLLASGEYDTSQFFVVFISVVFGFQAAGQFFGYTTSITKAKAAANYILWLRTVESQIAETPQNKYIGPSSHDGPVEMENVDFRYLQRPDARVLRGIDIKIEPGTYCAFVGPSGCGKSTLVALLMRFYDPARGRITLNHEDIAKMSPRLYRNHISMVQQEPPLYQGTVRENIALGLQFEPSDEEINEACRQSNALDFVSSLPEGLETQCGSKGSSFSGGQKQRIAVARALIRKPRLLLLDEATSALDTQSERIVQIALDEAASTRTTIAVAHRLSTIKHANTIFVVADGKIAEMGTHQELQALRGRYYAMCLAQSLDQA</sequence>
<dbReference type="SUPFAM" id="SSF52540">
    <property type="entry name" value="P-loop containing nucleoside triphosphate hydrolases"/>
    <property type="match status" value="2"/>
</dbReference>
<dbReference type="PROSITE" id="PS00211">
    <property type="entry name" value="ABC_TRANSPORTER_1"/>
    <property type="match status" value="2"/>
</dbReference>
<feature type="transmembrane region" description="Helical" evidence="10">
    <location>
        <begin position="846"/>
        <end position="866"/>
    </location>
</feature>
<dbReference type="STRING" id="1276538.A0A1X7RNA9"/>
<feature type="compositionally biased region" description="Basic and acidic residues" evidence="9">
    <location>
        <begin position="44"/>
        <end position="54"/>
    </location>
</feature>
<dbReference type="CDD" id="cd18577">
    <property type="entry name" value="ABC_6TM_Pgp_ABCB1_D1_like"/>
    <property type="match status" value="1"/>
</dbReference>
<feature type="transmembrane region" description="Helical" evidence="10">
    <location>
        <begin position="203"/>
        <end position="223"/>
    </location>
</feature>
<gene>
    <name evidence="13" type="ORF">ZT3D7_G4055</name>
</gene>
<dbReference type="GO" id="GO:0015421">
    <property type="term" value="F:ABC-type oligopeptide transporter activity"/>
    <property type="evidence" value="ECO:0007669"/>
    <property type="project" value="TreeGrafter"/>
</dbReference>
<evidence type="ECO:0000256" key="7">
    <source>
        <dbReference type="ARBA" id="ARBA00022989"/>
    </source>
</evidence>
<dbReference type="Proteomes" id="UP000215127">
    <property type="component" value="Chromosome 3"/>
</dbReference>
<evidence type="ECO:0000256" key="9">
    <source>
        <dbReference type="SAM" id="MobiDB-lite"/>
    </source>
</evidence>
<feature type="transmembrane region" description="Helical" evidence="10">
    <location>
        <begin position="722"/>
        <end position="747"/>
    </location>
</feature>
<dbReference type="GO" id="GO:0016887">
    <property type="term" value="F:ATP hydrolysis activity"/>
    <property type="evidence" value="ECO:0007669"/>
    <property type="project" value="InterPro"/>
</dbReference>
<keyword evidence="4 10" id="KW-0812">Transmembrane</keyword>
<evidence type="ECO:0000256" key="2">
    <source>
        <dbReference type="ARBA" id="ARBA00007577"/>
    </source>
</evidence>
<keyword evidence="7 10" id="KW-1133">Transmembrane helix</keyword>
<feature type="domain" description="ABC transporter" evidence="11">
    <location>
        <begin position="1050"/>
        <end position="1287"/>
    </location>
</feature>
<dbReference type="CDD" id="cd03249">
    <property type="entry name" value="ABC_MTABC3_MDL1_MDL2"/>
    <property type="match status" value="1"/>
</dbReference>
<evidence type="ECO:0000259" key="12">
    <source>
        <dbReference type="PROSITE" id="PS50929"/>
    </source>
</evidence>
<evidence type="ECO:0000256" key="8">
    <source>
        <dbReference type="ARBA" id="ARBA00023136"/>
    </source>
</evidence>
<feature type="transmembrane region" description="Helical" evidence="10">
    <location>
        <begin position="127"/>
        <end position="153"/>
    </location>
</feature>
<dbReference type="InterPro" id="IPR003439">
    <property type="entry name" value="ABC_transporter-like_ATP-bd"/>
</dbReference>
<dbReference type="InterPro" id="IPR011527">
    <property type="entry name" value="ABC1_TM_dom"/>
</dbReference>
<feature type="domain" description="ABC transporter" evidence="11">
    <location>
        <begin position="406"/>
        <end position="650"/>
    </location>
</feature>
<dbReference type="PANTHER" id="PTHR43394:SF27">
    <property type="entry name" value="ATP-DEPENDENT TRANSLOCASE ABCB1-LIKE"/>
    <property type="match status" value="1"/>
</dbReference>
<evidence type="ECO:0000313" key="14">
    <source>
        <dbReference type="Proteomes" id="UP000215127"/>
    </source>
</evidence>
<dbReference type="Gene3D" id="3.40.50.300">
    <property type="entry name" value="P-loop containing nucleotide triphosphate hydrolases"/>
    <property type="match status" value="2"/>
</dbReference>
<dbReference type="GO" id="GO:0005524">
    <property type="term" value="F:ATP binding"/>
    <property type="evidence" value="ECO:0007669"/>
    <property type="project" value="UniProtKB-KW"/>
</dbReference>
<keyword evidence="8 10" id="KW-0472">Membrane</keyword>
<evidence type="ECO:0000256" key="4">
    <source>
        <dbReference type="ARBA" id="ARBA00022692"/>
    </source>
</evidence>
<dbReference type="InterPro" id="IPR003593">
    <property type="entry name" value="AAA+_ATPase"/>
</dbReference>
<dbReference type="InterPro" id="IPR017871">
    <property type="entry name" value="ABC_transporter-like_CS"/>
</dbReference>
<organism evidence="13 14">
    <name type="scientific">Zymoseptoria tritici (strain ST99CH_3D7)</name>
    <dbReference type="NCBI Taxonomy" id="1276538"/>
    <lineage>
        <taxon>Eukaryota</taxon>
        <taxon>Fungi</taxon>
        <taxon>Dikarya</taxon>
        <taxon>Ascomycota</taxon>
        <taxon>Pezizomycotina</taxon>
        <taxon>Dothideomycetes</taxon>
        <taxon>Dothideomycetidae</taxon>
        <taxon>Mycosphaerellales</taxon>
        <taxon>Mycosphaerellaceae</taxon>
        <taxon>Zymoseptoria</taxon>
    </lineage>
</organism>
<feature type="domain" description="ABC transmembrane type-1" evidence="12">
    <location>
        <begin position="80"/>
        <end position="371"/>
    </location>
</feature>
<dbReference type="GO" id="GO:0005743">
    <property type="term" value="C:mitochondrial inner membrane"/>
    <property type="evidence" value="ECO:0007669"/>
    <property type="project" value="TreeGrafter"/>
</dbReference>
<feature type="transmembrane region" description="Helical" evidence="10">
    <location>
        <begin position="83"/>
        <end position="107"/>
    </location>
</feature>